<dbReference type="PANTHER" id="PTHR31569">
    <property type="entry name" value="SWIM-TYPE DOMAIN-CONTAINING PROTEIN"/>
    <property type="match status" value="1"/>
</dbReference>
<dbReference type="PANTHER" id="PTHR31569:SF4">
    <property type="entry name" value="SWIM-TYPE DOMAIN-CONTAINING PROTEIN"/>
    <property type="match status" value="1"/>
</dbReference>
<organism evidence="2 3">
    <name type="scientific">Fusarium equiseti</name>
    <name type="common">Fusarium scirpi</name>
    <dbReference type="NCBI Taxonomy" id="61235"/>
    <lineage>
        <taxon>Eukaryota</taxon>
        <taxon>Fungi</taxon>
        <taxon>Dikarya</taxon>
        <taxon>Ascomycota</taxon>
        <taxon>Pezizomycotina</taxon>
        <taxon>Sordariomycetes</taxon>
        <taxon>Hypocreomycetidae</taxon>
        <taxon>Hypocreales</taxon>
        <taxon>Nectriaceae</taxon>
        <taxon>Fusarium</taxon>
        <taxon>Fusarium incarnatum-equiseti species complex</taxon>
    </lineage>
</organism>
<evidence type="ECO:0000313" key="3">
    <source>
        <dbReference type="Proteomes" id="UP001152024"/>
    </source>
</evidence>
<sequence>MFGILEAVTVPHSGIFNSYEELFKELSDRMEKEGYKIVKARSHRGKVGGADIPGNDIVRCDLVCDRGGRPYRCMATKHKTTTKKTDCPWKAKAVHRKTMGGWVLTITCDQHNHEPGTPEPPTPEPGSEDETNIAEDLDGDQSMDAVGTPILTPWGDDGPAPAPAPAPDVETSAAIRVAGVSEAVLRLTGETFHQFKSEYRKMPHPERVNVLSTLQLRIAAIYAVQNEDLQRQKRQEAQDKRHRQIEETKRQNSVKQRARQRRQQIEQNQQNQQQQMHHIQQQPLPQQTPQVQPQVQPQAQAQAQVQAHAQAQAQAQAQNQMMMQTHMYLPQNSQPTPIPVPTMDMPQFQHYAGPPKRMRGRPSQGG</sequence>
<feature type="region of interest" description="Disordered" evidence="1">
    <location>
        <begin position="330"/>
        <end position="366"/>
    </location>
</feature>
<comment type="caution">
    <text evidence="2">The sequence shown here is derived from an EMBL/GenBank/DDBJ whole genome shotgun (WGS) entry which is preliminary data.</text>
</comment>
<accession>A0ABQ8RN52</accession>
<evidence type="ECO:0000256" key="1">
    <source>
        <dbReference type="SAM" id="MobiDB-lite"/>
    </source>
</evidence>
<dbReference type="InterPro" id="IPR052579">
    <property type="entry name" value="Zinc_finger_SWIM"/>
</dbReference>
<feature type="region of interest" description="Disordered" evidence="1">
    <location>
        <begin position="109"/>
        <end position="141"/>
    </location>
</feature>
<dbReference type="EMBL" id="JAOQBH010000003">
    <property type="protein sequence ID" value="KAJ4138367.1"/>
    <property type="molecule type" value="Genomic_DNA"/>
</dbReference>
<proteinExistence type="predicted"/>
<feature type="region of interest" description="Disordered" evidence="1">
    <location>
        <begin position="232"/>
        <end position="303"/>
    </location>
</feature>
<protein>
    <submittedName>
        <fullName evidence="2">Uncharacterized protein</fullName>
    </submittedName>
</protein>
<feature type="compositionally biased region" description="Low complexity" evidence="1">
    <location>
        <begin position="265"/>
        <end position="303"/>
    </location>
</feature>
<reference evidence="2" key="1">
    <citation type="submission" date="2022-09" db="EMBL/GenBank/DDBJ databases">
        <title>Fusarium specimens isolated from Avocado Roots.</title>
        <authorList>
            <person name="Stajich J."/>
            <person name="Roper C."/>
            <person name="Heimlech-Rivalta G."/>
        </authorList>
    </citation>
    <scope>NUCLEOTIDE SEQUENCE</scope>
    <source>
        <strain evidence="2">CF00095</strain>
    </source>
</reference>
<feature type="compositionally biased region" description="Acidic residues" evidence="1">
    <location>
        <begin position="126"/>
        <end position="141"/>
    </location>
</feature>
<dbReference type="Proteomes" id="UP001152024">
    <property type="component" value="Unassembled WGS sequence"/>
</dbReference>
<name>A0ABQ8RN52_FUSEQ</name>
<keyword evidence="3" id="KW-1185">Reference proteome</keyword>
<evidence type="ECO:0000313" key="2">
    <source>
        <dbReference type="EMBL" id="KAJ4138367.1"/>
    </source>
</evidence>
<gene>
    <name evidence="2" type="ORF">NW768_002191</name>
</gene>
<feature type="compositionally biased region" description="Basic and acidic residues" evidence="1">
    <location>
        <begin position="232"/>
        <end position="250"/>
    </location>
</feature>